<evidence type="ECO:0008006" key="4">
    <source>
        <dbReference type="Google" id="ProtNLM"/>
    </source>
</evidence>
<gene>
    <name evidence="2" type="ORF">BIV57_10875</name>
</gene>
<protein>
    <recommendedName>
        <fullName evidence="4">DUF1918 domain-containing protein</fullName>
    </recommendedName>
</protein>
<keyword evidence="3" id="KW-1185">Reference proteome</keyword>
<dbReference type="OrthoDB" id="7347529at2"/>
<dbReference type="STRING" id="1428644.BIV57_10875"/>
<evidence type="ECO:0000313" key="2">
    <source>
        <dbReference type="EMBL" id="OIV37464.1"/>
    </source>
</evidence>
<dbReference type="Proteomes" id="UP000243342">
    <property type="component" value="Unassembled WGS sequence"/>
</dbReference>
<dbReference type="RefSeq" id="WP_071656573.1">
    <property type="nucleotide sequence ID" value="NZ_MLCF01000052.1"/>
</dbReference>
<dbReference type="AlphaFoldDB" id="A0A1J7C7D7"/>
<organism evidence="2 3">
    <name type="scientific">Mangrovactinospora gilvigrisea</name>
    <dbReference type="NCBI Taxonomy" id="1428644"/>
    <lineage>
        <taxon>Bacteria</taxon>
        <taxon>Bacillati</taxon>
        <taxon>Actinomycetota</taxon>
        <taxon>Actinomycetes</taxon>
        <taxon>Kitasatosporales</taxon>
        <taxon>Streptomycetaceae</taxon>
        <taxon>Mangrovactinospora</taxon>
    </lineage>
</organism>
<proteinExistence type="predicted"/>
<accession>A0A1J7C7D7</accession>
<dbReference type="EMBL" id="MLCF01000052">
    <property type="protein sequence ID" value="OIV37464.1"/>
    <property type="molecule type" value="Genomic_DNA"/>
</dbReference>
<reference evidence="2 3" key="1">
    <citation type="submission" date="2016-10" db="EMBL/GenBank/DDBJ databases">
        <title>Genome sequence of Streptomyces gilvigriseus MUSC 26.</title>
        <authorList>
            <person name="Lee L.-H."/>
            <person name="Ser H.-L."/>
        </authorList>
    </citation>
    <scope>NUCLEOTIDE SEQUENCE [LARGE SCALE GENOMIC DNA]</scope>
    <source>
        <strain evidence="2 3">MUSC 26</strain>
    </source>
</reference>
<feature type="compositionally biased region" description="Basic and acidic residues" evidence="1">
    <location>
        <begin position="56"/>
        <end position="69"/>
    </location>
</feature>
<name>A0A1J7C7D7_9ACTN</name>
<sequence length="69" mass="7738">MAATRRRLTEEEKRRITLKVGDRVIDDTTGVEAQIIALGPHQARVQGDAGGQWTAPRERLSRIEQQGRS</sequence>
<comment type="caution">
    <text evidence="2">The sequence shown here is derived from an EMBL/GenBank/DDBJ whole genome shotgun (WGS) entry which is preliminary data.</text>
</comment>
<evidence type="ECO:0000313" key="3">
    <source>
        <dbReference type="Proteomes" id="UP000243342"/>
    </source>
</evidence>
<evidence type="ECO:0000256" key="1">
    <source>
        <dbReference type="SAM" id="MobiDB-lite"/>
    </source>
</evidence>
<feature type="region of interest" description="Disordered" evidence="1">
    <location>
        <begin position="46"/>
        <end position="69"/>
    </location>
</feature>